<dbReference type="AlphaFoldDB" id="A0A366EVT8"/>
<proteinExistence type="predicted"/>
<keyword evidence="2" id="KW-1133">Transmembrane helix</keyword>
<reference evidence="3 4" key="1">
    <citation type="submission" date="2018-06" db="EMBL/GenBank/DDBJ databases">
        <title>Genomic Encyclopedia of Type Strains, Phase IV (KMG-IV): sequencing the most valuable type-strain genomes for metagenomic binning, comparative biology and taxonomic classification.</title>
        <authorList>
            <person name="Goeker M."/>
        </authorList>
    </citation>
    <scope>NUCLEOTIDE SEQUENCE [LARGE SCALE GENOMIC DNA]</scope>
    <source>
        <strain evidence="3 4">DSM 24875</strain>
    </source>
</reference>
<keyword evidence="4" id="KW-1185">Reference proteome</keyword>
<evidence type="ECO:0000256" key="2">
    <source>
        <dbReference type="SAM" id="Phobius"/>
    </source>
</evidence>
<sequence>MTDINRTFPPAAEPAVTPLRRPLPTTSGALFDGRDLWAFVAIAVMNLGPLAMGAFAVH</sequence>
<name>A0A366EVT8_9HYPH</name>
<dbReference type="Proteomes" id="UP000253529">
    <property type="component" value="Unassembled WGS sequence"/>
</dbReference>
<accession>A0A366EVT8</accession>
<protein>
    <submittedName>
        <fullName evidence="3">Uncharacterized protein</fullName>
    </submittedName>
</protein>
<dbReference type="RefSeq" id="WP_170153351.1">
    <property type="nucleotide sequence ID" value="NZ_QNRK01000030.1"/>
</dbReference>
<organism evidence="3 4">
    <name type="scientific">Roseiarcus fermentans</name>
    <dbReference type="NCBI Taxonomy" id="1473586"/>
    <lineage>
        <taxon>Bacteria</taxon>
        <taxon>Pseudomonadati</taxon>
        <taxon>Pseudomonadota</taxon>
        <taxon>Alphaproteobacteria</taxon>
        <taxon>Hyphomicrobiales</taxon>
        <taxon>Roseiarcaceae</taxon>
        <taxon>Roseiarcus</taxon>
    </lineage>
</organism>
<feature type="transmembrane region" description="Helical" evidence="2">
    <location>
        <begin position="36"/>
        <end position="57"/>
    </location>
</feature>
<keyword evidence="2" id="KW-0472">Membrane</keyword>
<feature type="region of interest" description="Disordered" evidence="1">
    <location>
        <begin position="1"/>
        <end position="20"/>
    </location>
</feature>
<keyword evidence="2" id="KW-0812">Transmembrane</keyword>
<dbReference type="EMBL" id="QNRK01000030">
    <property type="protein sequence ID" value="RBP06502.1"/>
    <property type="molecule type" value="Genomic_DNA"/>
</dbReference>
<comment type="caution">
    <text evidence="3">The sequence shown here is derived from an EMBL/GenBank/DDBJ whole genome shotgun (WGS) entry which is preliminary data.</text>
</comment>
<evidence type="ECO:0000313" key="4">
    <source>
        <dbReference type="Proteomes" id="UP000253529"/>
    </source>
</evidence>
<evidence type="ECO:0000313" key="3">
    <source>
        <dbReference type="EMBL" id="RBP06502.1"/>
    </source>
</evidence>
<evidence type="ECO:0000256" key="1">
    <source>
        <dbReference type="SAM" id="MobiDB-lite"/>
    </source>
</evidence>
<gene>
    <name evidence="3" type="ORF">DFR50_13059</name>
</gene>